<protein>
    <submittedName>
        <fullName evidence="2">Uncharacterized protein</fullName>
    </submittedName>
</protein>
<dbReference type="AlphaFoldDB" id="U4KAU4"/>
<organism evidence="2 3">
    <name type="scientific">Vibrio nigripulchritudo</name>
    <dbReference type="NCBI Taxonomy" id="28173"/>
    <lineage>
        <taxon>Bacteria</taxon>
        <taxon>Pseudomonadati</taxon>
        <taxon>Pseudomonadota</taxon>
        <taxon>Gammaproteobacteria</taxon>
        <taxon>Vibrionales</taxon>
        <taxon>Vibrionaceae</taxon>
        <taxon>Vibrio</taxon>
    </lineage>
</organism>
<evidence type="ECO:0000256" key="1">
    <source>
        <dbReference type="SAM" id="Phobius"/>
    </source>
</evidence>
<accession>U4KAU4</accession>
<evidence type="ECO:0000313" key="3">
    <source>
        <dbReference type="Proteomes" id="UP000016895"/>
    </source>
</evidence>
<name>U4KAU4_9VIBR</name>
<keyword evidence="1" id="KW-0812">Transmembrane</keyword>
<dbReference type="EMBL" id="FO203526">
    <property type="protein sequence ID" value="CCO59842.1"/>
    <property type="molecule type" value="Genomic_DNA"/>
</dbReference>
<keyword evidence="1" id="KW-0472">Membrane</keyword>
<dbReference type="KEGG" id="vni:VIBNI_A3892"/>
<sequence length="81" mass="9443">MDLIQYFIRFLLIIMEGNITVSSVTSENNKLLLHITKFLKINDLLTFDLGDKPLLIAILWVIMWVILGKSVRITRIKDKKL</sequence>
<dbReference type="STRING" id="28173.VIBNI_A3892"/>
<reference evidence="2 3" key="1">
    <citation type="journal article" date="2013" name="ISME J.">
        <title>Comparative genomics of pathogenic lineages of Vibrio nigripulchritudo identifies virulence-associated traits.</title>
        <authorList>
            <person name="Goudenege D."/>
            <person name="Labreuche Y."/>
            <person name="Krin E."/>
            <person name="Ansquer D."/>
            <person name="Mangenot S."/>
            <person name="Calteau A."/>
            <person name="Medigue C."/>
            <person name="Mazel D."/>
            <person name="Polz M.F."/>
            <person name="Le Roux F."/>
        </authorList>
    </citation>
    <scope>NUCLEOTIDE SEQUENCE [LARGE SCALE GENOMIC DNA]</scope>
    <source>
        <strain evidence="3">SnF1</strain>
    </source>
</reference>
<keyword evidence="3" id="KW-1185">Reference proteome</keyword>
<feature type="transmembrane region" description="Helical" evidence="1">
    <location>
        <begin position="54"/>
        <end position="71"/>
    </location>
</feature>
<dbReference type="Proteomes" id="UP000016895">
    <property type="component" value="Chromosome 1"/>
</dbReference>
<proteinExistence type="predicted"/>
<evidence type="ECO:0000313" key="2">
    <source>
        <dbReference type="EMBL" id="CCO59842.1"/>
    </source>
</evidence>
<keyword evidence="1" id="KW-1133">Transmembrane helix</keyword>
<gene>
    <name evidence="2" type="ORF">VIBNI_A3892</name>
</gene>